<organism evidence="4 5">
    <name type="scientific">Didymella rabiei</name>
    <name type="common">Chickpea ascochyta blight fungus</name>
    <name type="synonym">Mycosphaerella rabiei</name>
    <dbReference type="NCBI Taxonomy" id="5454"/>
    <lineage>
        <taxon>Eukaryota</taxon>
        <taxon>Fungi</taxon>
        <taxon>Dikarya</taxon>
        <taxon>Ascomycota</taxon>
        <taxon>Pezizomycotina</taxon>
        <taxon>Dothideomycetes</taxon>
        <taxon>Pleosporomycetidae</taxon>
        <taxon>Pleosporales</taxon>
        <taxon>Pleosporineae</taxon>
        <taxon>Didymellaceae</taxon>
        <taxon>Ascochyta</taxon>
    </lineage>
</organism>
<dbReference type="Pfam" id="PF11160">
    <property type="entry name" value="Hva1_TUDOR"/>
    <property type="match status" value="1"/>
</dbReference>
<feature type="transmembrane region" description="Helical" evidence="2">
    <location>
        <begin position="159"/>
        <end position="181"/>
    </location>
</feature>
<keyword evidence="2" id="KW-0812">Transmembrane</keyword>
<feature type="region of interest" description="Disordered" evidence="1">
    <location>
        <begin position="292"/>
        <end position="503"/>
    </location>
</feature>
<feature type="compositionally biased region" description="Acidic residues" evidence="1">
    <location>
        <begin position="445"/>
        <end position="457"/>
    </location>
</feature>
<evidence type="ECO:0000256" key="1">
    <source>
        <dbReference type="SAM" id="MobiDB-lite"/>
    </source>
</evidence>
<dbReference type="EMBL" id="JYNV01000230">
    <property type="protein sequence ID" value="KZM21973.1"/>
    <property type="molecule type" value="Genomic_DNA"/>
</dbReference>
<name>A0A163BTF2_DIDRA</name>
<gene>
    <name evidence="4" type="ORF">ST47_g6857</name>
</gene>
<reference evidence="4 5" key="1">
    <citation type="journal article" date="2016" name="Sci. Rep.">
        <title>Draft genome sequencing and secretome analysis of fungal phytopathogen Ascochyta rabiei provides insight into the necrotrophic effector repertoire.</title>
        <authorList>
            <person name="Verma S."/>
            <person name="Gazara R.K."/>
            <person name="Nizam S."/>
            <person name="Parween S."/>
            <person name="Chattopadhyay D."/>
            <person name="Verma P.K."/>
        </authorList>
    </citation>
    <scope>NUCLEOTIDE SEQUENCE [LARGE SCALE GENOMIC DNA]</scope>
    <source>
        <strain evidence="4 5">ArDII</strain>
    </source>
</reference>
<evidence type="ECO:0000256" key="2">
    <source>
        <dbReference type="SAM" id="Phobius"/>
    </source>
</evidence>
<dbReference type="InterPro" id="IPR021331">
    <property type="entry name" value="Hva1_TUDOR"/>
</dbReference>
<sequence>MCCAIDRPNPNGGYSTNGYNADVCLPNGLCQQSWKTSEDSKVTVEYYREECTVKDWTNGKCLSVCLSNSVSSNVFMTPCDDTANSTKWCCGKNRDCCSGDVGVVTLEQTFLGMAATSATLLSSSVTASASISTTFSEISSTGTSSPVKSLGSASLPGGVIAGIVVGALAGISLIGVAWFFVARRRLSTASTPLAHVEGIYQVDAPKICYAHEADGIESQISEISAANNKDHDGKIRARNQCTLKSEAKHRLIEGRGTGIIVKPISWSWGSGQPGGKVAEVKEQGEIAIESNRGNTIKKNADPENPAVHIERSGNDVVKRASELQIDKKTEGGSNGDSKDDKNESESDKKEEKKDDDKPTEPDKKDEEMNDAPASEKNGDPKDEQDTSESKEDSKEESKADTENTGDDLDEAQAGDKRKVDETNGVEAEKKAPASKKTKTDGAEDKGEDEDDAENEEKAEEKPKGKAGRPRAGEKKEKKEPAKKKQSKPAATEDGQPRRSARNK</sequence>
<feature type="compositionally biased region" description="Acidic residues" evidence="1">
    <location>
        <begin position="403"/>
        <end position="412"/>
    </location>
</feature>
<proteinExistence type="predicted"/>
<dbReference type="Proteomes" id="UP000076837">
    <property type="component" value="Unassembled WGS sequence"/>
</dbReference>
<keyword evidence="2" id="KW-1133">Transmembrane helix</keyword>
<protein>
    <recommendedName>
        <fullName evidence="3">Hypervirulence associated protein TUDOR domain-containing protein</fullName>
    </recommendedName>
</protein>
<dbReference type="STRING" id="5454.A0A163BTF2"/>
<accession>A0A163BTF2</accession>
<feature type="compositionally biased region" description="Basic and acidic residues" evidence="1">
    <location>
        <begin position="308"/>
        <end position="366"/>
    </location>
</feature>
<dbReference type="CDD" id="cd12087">
    <property type="entry name" value="TM_EGFR-like"/>
    <property type="match status" value="1"/>
</dbReference>
<evidence type="ECO:0000313" key="4">
    <source>
        <dbReference type="EMBL" id="KZM21973.1"/>
    </source>
</evidence>
<dbReference type="PROSITE" id="PS50231">
    <property type="entry name" value="RICIN_B_LECTIN"/>
    <property type="match status" value="1"/>
</dbReference>
<feature type="domain" description="Hypervirulence associated protein TUDOR" evidence="3">
    <location>
        <begin position="264"/>
        <end position="323"/>
    </location>
</feature>
<feature type="compositionally biased region" description="Basic and acidic residues" evidence="1">
    <location>
        <begin position="470"/>
        <end position="479"/>
    </location>
</feature>
<feature type="compositionally biased region" description="Basic and acidic residues" evidence="1">
    <location>
        <begin position="376"/>
        <end position="401"/>
    </location>
</feature>
<evidence type="ECO:0000259" key="3">
    <source>
        <dbReference type="Pfam" id="PF11160"/>
    </source>
</evidence>
<dbReference type="AlphaFoldDB" id="A0A163BTF2"/>
<feature type="compositionally biased region" description="Basic and acidic residues" evidence="1">
    <location>
        <begin position="413"/>
        <end position="444"/>
    </location>
</feature>
<evidence type="ECO:0000313" key="5">
    <source>
        <dbReference type="Proteomes" id="UP000076837"/>
    </source>
</evidence>
<keyword evidence="5" id="KW-1185">Reference proteome</keyword>
<comment type="caution">
    <text evidence="4">The sequence shown here is derived from an EMBL/GenBank/DDBJ whole genome shotgun (WGS) entry which is preliminary data.</text>
</comment>
<keyword evidence="2" id="KW-0472">Membrane</keyword>